<evidence type="ECO:0000256" key="1">
    <source>
        <dbReference type="SAM" id="MobiDB-lite"/>
    </source>
</evidence>
<sequence>HSISASEGASPPKIKDSFKAFKSSKKKNLADSDDYMEIDEDSNLGLQPNKKSYPPVKVYLPTRNLDVHQKQISHLKLDLCLMTGIWPLNQINRKEKNGWRCLGKTGTSVLYKLFQDWENDYSPQEYKISSGLVSMQFFGHPCDRPKDIRARPFILNWETENRKVPSKHKDVSRPIFRVEYQCLGQCNTEAPESGQDTSDSEQDLNDSEDGDDNNQDKKEARGLDQLILEKGNPKARHPNLKTKSDSRFCPYKVKIHVEVLTDDLSSAYVWQQFQHHKT</sequence>
<feature type="region of interest" description="Disordered" evidence="1">
    <location>
        <begin position="224"/>
        <end position="243"/>
    </location>
</feature>
<protein>
    <submittedName>
        <fullName evidence="2">Uncharacterized protein</fullName>
    </submittedName>
</protein>
<feature type="compositionally biased region" description="Acidic residues" evidence="1">
    <location>
        <begin position="198"/>
        <end position="213"/>
    </location>
</feature>
<organism evidence="2 3">
    <name type="scientific">Pholiota conissans</name>
    <dbReference type="NCBI Taxonomy" id="109636"/>
    <lineage>
        <taxon>Eukaryota</taxon>
        <taxon>Fungi</taxon>
        <taxon>Dikarya</taxon>
        <taxon>Basidiomycota</taxon>
        <taxon>Agaricomycotina</taxon>
        <taxon>Agaricomycetes</taxon>
        <taxon>Agaricomycetidae</taxon>
        <taxon>Agaricales</taxon>
        <taxon>Agaricineae</taxon>
        <taxon>Strophariaceae</taxon>
        <taxon>Pholiota</taxon>
    </lineage>
</organism>
<name>A0A9P5YRT0_9AGAR</name>
<evidence type="ECO:0000313" key="3">
    <source>
        <dbReference type="Proteomes" id="UP000807469"/>
    </source>
</evidence>
<feature type="non-terminal residue" evidence="2">
    <location>
        <position position="278"/>
    </location>
</feature>
<comment type="caution">
    <text evidence="2">The sequence shown here is derived from an EMBL/GenBank/DDBJ whole genome shotgun (WGS) entry which is preliminary data.</text>
</comment>
<gene>
    <name evidence="2" type="ORF">BDN70DRAFT_777001</name>
</gene>
<dbReference type="EMBL" id="MU155530">
    <property type="protein sequence ID" value="KAF9472490.1"/>
    <property type="molecule type" value="Genomic_DNA"/>
</dbReference>
<dbReference type="Proteomes" id="UP000807469">
    <property type="component" value="Unassembled WGS sequence"/>
</dbReference>
<keyword evidence="3" id="KW-1185">Reference proteome</keyword>
<dbReference type="AlphaFoldDB" id="A0A9P5YRT0"/>
<feature type="compositionally biased region" description="Polar residues" evidence="1">
    <location>
        <begin position="187"/>
        <end position="197"/>
    </location>
</feature>
<accession>A0A9P5YRT0</accession>
<evidence type="ECO:0000313" key="2">
    <source>
        <dbReference type="EMBL" id="KAF9472490.1"/>
    </source>
</evidence>
<dbReference type="OrthoDB" id="2969099at2759"/>
<reference evidence="2" key="1">
    <citation type="submission" date="2020-11" db="EMBL/GenBank/DDBJ databases">
        <authorList>
            <consortium name="DOE Joint Genome Institute"/>
            <person name="Ahrendt S."/>
            <person name="Riley R."/>
            <person name="Andreopoulos W."/>
            <person name="Labutti K."/>
            <person name="Pangilinan J."/>
            <person name="Ruiz-Duenas F.J."/>
            <person name="Barrasa J.M."/>
            <person name="Sanchez-Garcia M."/>
            <person name="Camarero S."/>
            <person name="Miyauchi S."/>
            <person name="Serrano A."/>
            <person name="Linde D."/>
            <person name="Babiker R."/>
            <person name="Drula E."/>
            <person name="Ayuso-Fernandez I."/>
            <person name="Pacheco R."/>
            <person name="Padilla G."/>
            <person name="Ferreira P."/>
            <person name="Barriuso J."/>
            <person name="Kellner H."/>
            <person name="Castanera R."/>
            <person name="Alfaro M."/>
            <person name="Ramirez L."/>
            <person name="Pisabarro A.G."/>
            <person name="Kuo A."/>
            <person name="Tritt A."/>
            <person name="Lipzen A."/>
            <person name="He G."/>
            <person name="Yan M."/>
            <person name="Ng V."/>
            <person name="Cullen D."/>
            <person name="Martin F."/>
            <person name="Rosso M.-N."/>
            <person name="Henrissat B."/>
            <person name="Hibbett D."/>
            <person name="Martinez A.T."/>
            <person name="Grigoriev I.V."/>
        </authorList>
    </citation>
    <scope>NUCLEOTIDE SEQUENCE</scope>
    <source>
        <strain evidence="2">CIRM-BRFM 674</strain>
    </source>
</reference>
<feature type="non-terminal residue" evidence="2">
    <location>
        <position position="1"/>
    </location>
</feature>
<feature type="region of interest" description="Disordered" evidence="1">
    <location>
        <begin position="187"/>
        <end position="217"/>
    </location>
</feature>
<proteinExistence type="predicted"/>